<dbReference type="AlphaFoldDB" id="A0A8J4Q7D3"/>
<dbReference type="OrthoDB" id="9991235at2759"/>
<evidence type="ECO:0000313" key="1">
    <source>
        <dbReference type="EMBL" id="KAF3943806.1"/>
    </source>
</evidence>
<proteinExistence type="predicted"/>
<dbReference type="PANTHER" id="PTHR11373:SF34">
    <property type="entry name" value="METAL-DEPENDENT PHOSPHOHYDROLASE"/>
    <property type="match status" value="1"/>
</dbReference>
<dbReference type="InterPro" id="IPR050135">
    <property type="entry name" value="dGTPase-like"/>
</dbReference>
<name>A0A8J4Q7D3_9ROSI</name>
<dbReference type="GO" id="GO:0006203">
    <property type="term" value="P:dGTP catabolic process"/>
    <property type="evidence" value="ECO:0007669"/>
    <property type="project" value="TreeGrafter"/>
</dbReference>
<sequence>MTRGRNNPLQSIKFFKDYDSKEMFSIQDDRISHLLPAFYQDMIVRVYSKKPELVEAVSEAFKNFQLMTCGMKAQVHATPDSKKQRRR</sequence>
<dbReference type="GO" id="GO:0005634">
    <property type="term" value="C:nucleus"/>
    <property type="evidence" value="ECO:0007669"/>
    <property type="project" value="TreeGrafter"/>
</dbReference>
<organism evidence="1 2">
    <name type="scientific">Castanea mollissima</name>
    <name type="common">Chinese chestnut</name>
    <dbReference type="NCBI Taxonomy" id="60419"/>
    <lineage>
        <taxon>Eukaryota</taxon>
        <taxon>Viridiplantae</taxon>
        <taxon>Streptophyta</taxon>
        <taxon>Embryophyta</taxon>
        <taxon>Tracheophyta</taxon>
        <taxon>Spermatophyta</taxon>
        <taxon>Magnoliopsida</taxon>
        <taxon>eudicotyledons</taxon>
        <taxon>Gunneridae</taxon>
        <taxon>Pentapetalae</taxon>
        <taxon>rosids</taxon>
        <taxon>fabids</taxon>
        <taxon>Fagales</taxon>
        <taxon>Fagaceae</taxon>
        <taxon>Castanea</taxon>
    </lineage>
</organism>
<dbReference type="Proteomes" id="UP000737018">
    <property type="component" value="Unassembled WGS sequence"/>
</dbReference>
<accession>A0A8J4Q7D3</accession>
<protein>
    <submittedName>
        <fullName evidence="1">Uncharacterized protein</fullName>
    </submittedName>
</protein>
<reference evidence="1" key="1">
    <citation type="submission" date="2020-03" db="EMBL/GenBank/DDBJ databases">
        <title>Castanea mollissima Vanexum genome sequencing.</title>
        <authorList>
            <person name="Staton M."/>
        </authorList>
    </citation>
    <scope>NUCLEOTIDE SEQUENCE</scope>
    <source>
        <tissue evidence="1">Leaf</tissue>
    </source>
</reference>
<dbReference type="PANTHER" id="PTHR11373">
    <property type="entry name" value="DEOXYNUCLEOSIDE TRIPHOSPHATE TRIPHOSPHOHYDROLASE"/>
    <property type="match status" value="1"/>
</dbReference>
<evidence type="ECO:0000313" key="2">
    <source>
        <dbReference type="Proteomes" id="UP000737018"/>
    </source>
</evidence>
<dbReference type="GO" id="GO:0008832">
    <property type="term" value="F:dGTPase activity"/>
    <property type="evidence" value="ECO:0007669"/>
    <property type="project" value="TreeGrafter"/>
</dbReference>
<dbReference type="EMBL" id="JRKL02012770">
    <property type="protein sequence ID" value="KAF3943806.1"/>
    <property type="molecule type" value="Genomic_DNA"/>
</dbReference>
<comment type="caution">
    <text evidence="1">The sequence shown here is derived from an EMBL/GenBank/DDBJ whole genome shotgun (WGS) entry which is preliminary data.</text>
</comment>
<keyword evidence="2" id="KW-1185">Reference proteome</keyword>
<dbReference type="Gene3D" id="3.30.70.2760">
    <property type="match status" value="1"/>
</dbReference>
<gene>
    <name evidence="1" type="ORF">CMV_029663</name>
</gene>